<dbReference type="SMART" id="SM00073">
    <property type="entry name" value="HPT"/>
    <property type="match status" value="1"/>
</dbReference>
<dbReference type="InterPro" id="IPR036890">
    <property type="entry name" value="HATPase_C_sf"/>
</dbReference>
<keyword evidence="8" id="KW-0418">Kinase</keyword>
<evidence type="ECO:0000256" key="9">
    <source>
        <dbReference type="ARBA" id="ARBA00022840"/>
    </source>
</evidence>
<dbReference type="GO" id="GO:0000155">
    <property type="term" value="F:phosphorelay sensor kinase activity"/>
    <property type="evidence" value="ECO:0007669"/>
    <property type="project" value="InterPro"/>
</dbReference>
<dbReference type="SMART" id="SM00387">
    <property type="entry name" value="HATPase_c"/>
    <property type="match status" value="1"/>
</dbReference>
<dbReference type="GO" id="GO:0005524">
    <property type="term" value="F:ATP binding"/>
    <property type="evidence" value="ECO:0007669"/>
    <property type="project" value="UniProtKB-KW"/>
</dbReference>
<dbReference type="InterPro" id="IPR036641">
    <property type="entry name" value="HPT_dom_sf"/>
</dbReference>
<dbReference type="Pfam" id="PF01627">
    <property type="entry name" value="Hpt"/>
    <property type="match status" value="1"/>
</dbReference>
<dbReference type="PANTHER" id="PTHR43395">
    <property type="entry name" value="SENSOR HISTIDINE KINASE CHEA"/>
    <property type="match status" value="1"/>
</dbReference>
<comment type="catalytic activity">
    <reaction evidence="1">
        <text>ATP + protein L-histidine = ADP + protein N-phospho-L-histidine.</text>
        <dbReference type="EC" id="2.7.13.3"/>
    </reaction>
</comment>
<dbReference type="Gene3D" id="1.20.120.160">
    <property type="entry name" value="HPT domain"/>
    <property type="match status" value="1"/>
</dbReference>
<dbReference type="InterPro" id="IPR036061">
    <property type="entry name" value="CheW-like_dom_sf"/>
</dbReference>
<dbReference type="InterPro" id="IPR004358">
    <property type="entry name" value="Sig_transdc_His_kin-like_C"/>
</dbReference>
<dbReference type="RefSeq" id="WP_099210811.1">
    <property type="nucleotide sequence ID" value="NZ_BEWM01000001.1"/>
</dbReference>
<dbReference type="PROSITE" id="PS50109">
    <property type="entry name" value="HIS_KIN"/>
    <property type="match status" value="1"/>
</dbReference>
<dbReference type="SUPFAM" id="SSF47384">
    <property type="entry name" value="Homodimeric domain of signal transducing histidine kinase"/>
    <property type="match status" value="1"/>
</dbReference>
<dbReference type="SMART" id="SM01231">
    <property type="entry name" value="H-kinase_dim"/>
    <property type="match status" value="1"/>
</dbReference>
<protein>
    <recommendedName>
        <fullName evidence="3">Chemotaxis protein CheA</fullName>
        <ecNumber evidence="2">2.7.13.3</ecNumber>
    </recommendedName>
</protein>
<evidence type="ECO:0000256" key="12">
    <source>
        <dbReference type="PROSITE-ProRule" id="PRU00110"/>
    </source>
</evidence>
<dbReference type="Gene3D" id="3.30.565.10">
    <property type="entry name" value="Histidine kinase-like ATPase, C-terminal domain"/>
    <property type="match status" value="1"/>
</dbReference>
<name>A0AAV5NDQ1_9PROT</name>
<dbReference type="Pfam" id="PF02518">
    <property type="entry name" value="HATPase_c"/>
    <property type="match status" value="1"/>
</dbReference>
<dbReference type="FunFam" id="3.30.565.10:FF:000016">
    <property type="entry name" value="Chemotaxis protein CheA, putative"/>
    <property type="match status" value="1"/>
</dbReference>
<dbReference type="InterPro" id="IPR036097">
    <property type="entry name" value="HisK_dim/P_sf"/>
</dbReference>
<organism evidence="15 16">
    <name type="scientific">Gluconobacter cerinus</name>
    <dbReference type="NCBI Taxonomy" id="38307"/>
    <lineage>
        <taxon>Bacteria</taxon>
        <taxon>Pseudomonadati</taxon>
        <taxon>Pseudomonadota</taxon>
        <taxon>Alphaproteobacteria</taxon>
        <taxon>Acetobacterales</taxon>
        <taxon>Acetobacteraceae</taxon>
        <taxon>Gluconobacter</taxon>
    </lineage>
</organism>
<dbReference type="InterPro" id="IPR002545">
    <property type="entry name" value="CheW-lke_dom"/>
</dbReference>
<dbReference type="GO" id="GO:0005737">
    <property type="term" value="C:cytoplasm"/>
    <property type="evidence" value="ECO:0007669"/>
    <property type="project" value="InterPro"/>
</dbReference>
<dbReference type="PROSITE" id="PS50894">
    <property type="entry name" value="HPT"/>
    <property type="match status" value="1"/>
</dbReference>
<dbReference type="Pfam" id="PF01584">
    <property type="entry name" value="CheW"/>
    <property type="match status" value="1"/>
</dbReference>
<proteinExistence type="predicted"/>
<evidence type="ECO:0000256" key="8">
    <source>
        <dbReference type="ARBA" id="ARBA00022777"/>
    </source>
</evidence>
<reference evidence="16" key="1">
    <citation type="journal article" date="2019" name="Int. J. Syst. Evol. Microbiol.">
        <title>The Global Catalogue of Microorganisms (GCM) 10K type strain sequencing project: providing services to taxonomists for standard genome sequencing and annotation.</title>
        <authorList>
            <consortium name="The Broad Institute Genomics Platform"/>
            <consortium name="The Broad Institute Genome Sequencing Center for Infectious Disease"/>
            <person name="Wu L."/>
            <person name="Ma J."/>
        </authorList>
    </citation>
    <scope>NUCLEOTIDE SEQUENCE [LARGE SCALE GENOMIC DNA]</scope>
    <source>
        <strain evidence="16">NBRC 3267</strain>
    </source>
</reference>
<dbReference type="AlphaFoldDB" id="A0AAV5NDQ1"/>
<dbReference type="Gene3D" id="1.10.287.560">
    <property type="entry name" value="Histidine kinase CheA-like, homodimeric domain"/>
    <property type="match status" value="1"/>
</dbReference>
<keyword evidence="16" id="KW-1185">Reference proteome</keyword>
<feature type="modified residue" description="Phosphohistidine" evidence="12">
    <location>
        <position position="50"/>
    </location>
</feature>
<dbReference type="SUPFAM" id="SSF55874">
    <property type="entry name" value="ATPase domain of HSP90 chaperone/DNA topoisomerase II/histidine kinase"/>
    <property type="match status" value="1"/>
</dbReference>
<dbReference type="SUPFAM" id="SSF47226">
    <property type="entry name" value="Histidine-containing phosphotransfer domain, HPT domain"/>
    <property type="match status" value="1"/>
</dbReference>
<evidence type="ECO:0000256" key="7">
    <source>
        <dbReference type="ARBA" id="ARBA00022741"/>
    </source>
</evidence>
<keyword evidence="10" id="KW-0902">Two-component regulatory system</keyword>
<evidence type="ECO:0000256" key="11">
    <source>
        <dbReference type="ARBA" id="ARBA00035100"/>
    </source>
</evidence>
<dbReference type="InterPro" id="IPR003594">
    <property type="entry name" value="HATPase_dom"/>
</dbReference>
<dbReference type="Pfam" id="PF02895">
    <property type="entry name" value="H-kinase_dim"/>
    <property type="match status" value="1"/>
</dbReference>
<gene>
    <name evidence="15" type="primary">cheA1</name>
    <name evidence="15" type="ORF">GCM10007867_11150</name>
</gene>
<dbReference type="EMBL" id="BSNU01000002">
    <property type="protein sequence ID" value="GLQ62270.1"/>
    <property type="molecule type" value="Genomic_DNA"/>
</dbReference>
<evidence type="ECO:0000256" key="6">
    <source>
        <dbReference type="ARBA" id="ARBA00022679"/>
    </source>
</evidence>
<dbReference type="PANTHER" id="PTHR43395:SF10">
    <property type="entry name" value="CHEMOTAXIS PROTEIN CHEA"/>
    <property type="match status" value="1"/>
</dbReference>
<keyword evidence="9" id="KW-0067">ATP-binding</keyword>
<dbReference type="InterPro" id="IPR037006">
    <property type="entry name" value="CheA-like_homodim_sf"/>
</dbReference>
<keyword evidence="6" id="KW-0808">Transferase</keyword>
<dbReference type="Proteomes" id="UP001156614">
    <property type="component" value="Unassembled WGS sequence"/>
</dbReference>
<feature type="domain" description="HPt" evidence="14">
    <location>
        <begin position="3"/>
        <end position="107"/>
    </location>
</feature>
<accession>A0AAV5NDQ1</accession>
<evidence type="ECO:0000313" key="15">
    <source>
        <dbReference type="EMBL" id="GLQ62270.1"/>
    </source>
</evidence>
<sequence length="669" mass="75524">MNDQEGLEEIRQVFFQECEEHLSVLEDELGSIGTSPDKLSKINTIFRSVHSIKGGAAAFGMENLVRLAHLFEEVLEKFRSGLLDIDQNSVEIFLKATDFLSDIVSFYRFGTSLSDSNETYADLNHYLNDGIDPDQNLILNSMVPEEIDEFKFQPVKIDIIDQKENTFFFEINPKYSFYSNGDDAINFLVFLQKKGIIEVELDATEVPSLTYFEADVCYLKWKIILRTPEARENIEEIFEWSGGDLGCKFIESPFSKDNLELQPLPIPTHESSNDGLVDPALVNRVSQYENKEHSTIRIDTCRVDKLVDLVSELVINQGAIRTQMQSSNVLPGSSLDIAVSELNQLTQELQENVMAMRAHPIKAVFQRMNRIVREAARLSGKHVVFHIEGEEAEIDRSILEKLSEPLMHLIRNAIDHGLEKPNIRKNSKKNNEGNLYLRAFIRSGRFIIEVEDDGSGLNCSKIYKKAISKKIIMPGIHLEKEEIQNLIFSPGFSTLDVVSELSGRGVGMDVVKKTISEIGGNISVFSEEGKGTKFSISLPMTLSIIDGLIFKSGNQKFIVPTNYVVEAFLLEEKKILKISENELKYLYRNELIPINIKEKKYLSICLVLQNEKKSNYAIVVDELIDQSKFVIKSIEKNYKKLSGFLSSTILGDGSVALIIDVDSGIGSFL</sequence>
<keyword evidence="4" id="KW-0145">Chemotaxis</keyword>
<comment type="function">
    <text evidence="11">Involved in the transmission of sensory signals from the chemoreceptors to the flagellar motors. CheA is autophosphorylated; it can transfer its phosphate group to either CheB or CheY.</text>
</comment>
<dbReference type="SMART" id="SM00260">
    <property type="entry name" value="CheW"/>
    <property type="match status" value="1"/>
</dbReference>
<comment type="caution">
    <text evidence="15">The sequence shown here is derived from an EMBL/GenBank/DDBJ whole genome shotgun (WGS) entry which is preliminary data.</text>
</comment>
<keyword evidence="5 12" id="KW-0597">Phosphoprotein</keyword>
<dbReference type="EC" id="2.7.13.3" evidence="2"/>
<evidence type="ECO:0000256" key="1">
    <source>
        <dbReference type="ARBA" id="ARBA00000085"/>
    </source>
</evidence>
<dbReference type="Gene3D" id="2.30.30.40">
    <property type="entry name" value="SH3 Domains"/>
    <property type="match status" value="1"/>
</dbReference>
<dbReference type="PRINTS" id="PR00344">
    <property type="entry name" value="BCTRLSENSOR"/>
</dbReference>
<dbReference type="SUPFAM" id="SSF50341">
    <property type="entry name" value="CheW-like"/>
    <property type="match status" value="1"/>
</dbReference>
<dbReference type="InterPro" id="IPR008207">
    <property type="entry name" value="Sig_transdc_His_kin_Hpt_dom"/>
</dbReference>
<evidence type="ECO:0000259" key="13">
    <source>
        <dbReference type="PROSITE" id="PS50109"/>
    </source>
</evidence>
<evidence type="ECO:0000256" key="10">
    <source>
        <dbReference type="ARBA" id="ARBA00023012"/>
    </source>
</evidence>
<feature type="domain" description="Histidine kinase" evidence="13">
    <location>
        <begin position="339"/>
        <end position="542"/>
    </location>
</feature>
<dbReference type="InterPro" id="IPR005467">
    <property type="entry name" value="His_kinase_dom"/>
</dbReference>
<dbReference type="InterPro" id="IPR004105">
    <property type="entry name" value="CheA-like_dim"/>
</dbReference>
<evidence type="ECO:0000256" key="5">
    <source>
        <dbReference type="ARBA" id="ARBA00022553"/>
    </source>
</evidence>
<evidence type="ECO:0000256" key="2">
    <source>
        <dbReference type="ARBA" id="ARBA00012438"/>
    </source>
</evidence>
<evidence type="ECO:0000259" key="14">
    <source>
        <dbReference type="PROSITE" id="PS50894"/>
    </source>
</evidence>
<evidence type="ECO:0000256" key="4">
    <source>
        <dbReference type="ARBA" id="ARBA00022500"/>
    </source>
</evidence>
<dbReference type="CDD" id="cd00088">
    <property type="entry name" value="HPT"/>
    <property type="match status" value="1"/>
</dbReference>
<keyword evidence="7" id="KW-0547">Nucleotide-binding</keyword>
<evidence type="ECO:0000313" key="16">
    <source>
        <dbReference type="Proteomes" id="UP001156614"/>
    </source>
</evidence>
<evidence type="ECO:0000256" key="3">
    <source>
        <dbReference type="ARBA" id="ARBA00021495"/>
    </source>
</evidence>
<dbReference type="GO" id="GO:0006935">
    <property type="term" value="P:chemotaxis"/>
    <property type="evidence" value="ECO:0007669"/>
    <property type="project" value="UniProtKB-KW"/>
</dbReference>
<dbReference type="InterPro" id="IPR051315">
    <property type="entry name" value="Bact_Chemotaxis_CheA"/>
</dbReference>